<protein>
    <submittedName>
        <fullName evidence="1">Uncharacterized protein</fullName>
    </submittedName>
</protein>
<dbReference type="AlphaFoldDB" id="A0A2I0WLG3"/>
<evidence type="ECO:0000313" key="2">
    <source>
        <dbReference type="Proteomes" id="UP000233837"/>
    </source>
</evidence>
<reference evidence="1 2" key="1">
    <citation type="journal article" date="2016" name="Sci. Rep.">
        <title>The Dendrobium catenatum Lindl. genome sequence provides insights into polysaccharide synthase, floral development and adaptive evolution.</title>
        <authorList>
            <person name="Zhang G.Q."/>
            <person name="Xu Q."/>
            <person name="Bian C."/>
            <person name="Tsai W.C."/>
            <person name="Yeh C.M."/>
            <person name="Liu K.W."/>
            <person name="Yoshida K."/>
            <person name="Zhang L.S."/>
            <person name="Chang S.B."/>
            <person name="Chen F."/>
            <person name="Shi Y."/>
            <person name="Su Y.Y."/>
            <person name="Zhang Y.Q."/>
            <person name="Chen L.J."/>
            <person name="Yin Y."/>
            <person name="Lin M."/>
            <person name="Huang H."/>
            <person name="Deng H."/>
            <person name="Wang Z.W."/>
            <person name="Zhu S.L."/>
            <person name="Zhao X."/>
            <person name="Deng C."/>
            <person name="Niu S.C."/>
            <person name="Huang J."/>
            <person name="Wang M."/>
            <person name="Liu G.H."/>
            <person name="Yang H.J."/>
            <person name="Xiao X.J."/>
            <person name="Hsiao Y.Y."/>
            <person name="Wu W.L."/>
            <person name="Chen Y.Y."/>
            <person name="Mitsuda N."/>
            <person name="Ohme-Takagi M."/>
            <person name="Luo Y.B."/>
            <person name="Van de Peer Y."/>
            <person name="Liu Z.J."/>
        </authorList>
    </citation>
    <scope>NUCLEOTIDE SEQUENCE [LARGE SCALE GENOMIC DNA]</scope>
    <source>
        <tissue evidence="1">The whole plant</tissue>
    </source>
</reference>
<dbReference type="Proteomes" id="UP000233837">
    <property type="component" value="Unassembled WGS sequence"/>
</dbReference>
<organism evidence="1 2">
    <name type="scientific">Dendrobium catenatum</name>
    <dbReference type="NCBI Taxonomy" id="906689"/>
    <lineage>
        <taxon>Eukaryota</taxon>
        <taxon>Viridiplantae</taxon>
        <taxon>Streptophyta</taxon>
        <taxon>Embryophyta</taxon>
        <taxon>Tracheophyta</taxon>
        <taxon>Spermatophyta</taxon>
        <taxon>Magnoliopsida</taxon>
        <taxon>Liliopsida</taxon>
        <taxon>Asparagales</taxon>
        <taxon>Orchidaceae</taxon>
        <taxon>Epidendroideae</taxon>
        <taxon>Malaxideae</taxon>
        <taxon>Dendrobiinae</taxon>
        <taxon>Dendrobium</taxon>
    </lineage>
</organism>
<keyword evidence="2" id="KW-1185">Reference proteome</keyword>
<sequence length="242" mass="27005">MSDPKESAYFKCQTKNNADFKERDEVAVNQNFKFYTNQLYSRKSDFESNSFNALAEVEIMDTGLLEDSREIETVVTKEMDIQNSKHQNLADILDTDAVLNSKDFLINPKVVETPVFSHMNLVITQNMEAEIKVDQISALSTIKATESTQSADVLGAHKPDFECKNFGIQEEVVTNYVIEPPSTTLAAGSKVIGNPSSCIIPGFISRDNSPHSAVILNFKKTSLKKDKKNESSGSKHLLFKEL</sequence>
<evidence type="ECO:0000313" key="1">
    <source>
        <dbReference type="EMBL" id="PKU76504.1"/>
    </source>
</evidence>
<gene>
    <name evidence="1" type="ORF">MA16_Dca001108</name>
</gene>
<proteinExistence type="predicted"/>
<reference evidence="1 2" key="2">
    <citation type="journal article" date="2017" name="Nature">
        <title>The Apostasia genome and the evolution of orchids.</title>
        <authorList>
            <person name="Zhang G.Q."/>
            <person name="Liu K.W."/>
            <person name="Li Z."/>
            <person name="Lohaus R."/>
            <person name="Hsiao Y.Y."/>
            <person name="Niu S.C."/>
            <person name="Wang J.Y."/>
            <person name="Lin Y.C."/>
            <person name="Xu Q."/>
            <person name="Chen L.J."/>
            <person name="Yoshida K."/>
            <person name="Fujiwara S."/>
            <person name="Wang Z.W."/>
            <person name="Zhang Y.Q."/>
            <person name="Mitsuda N."/>
            <person name="Wang M."/>
            <person name="Liu G.H."/>
            <person name="Pecoraro L."/>
            <person name="Huang H.X."/>
            <person name="Xiao X.J."/>
            <person name="Lin M."/>
            <person name="Wu X.Y."/>
            <person name="Wu W.L."/>
            <person name="Chen Y.Y."/>
            <person name="Chang S.B."/>
            <person name="Sakamoto S."/>
            <person name="Ohme-Takagi M."/>
            <person name="Yagi M."/>
            <person name="Zeng S.J."/>
            <person name="Shen C.Y."/>
            <person name="Yeh C.M."/>
            <person name="Luo Y.B."/>
            <person name="Tsai W.C."/>
            <person name="Van de Peer Y."/>
            <person name="Liu Z.J."/>
        </authorList>
    </citation>
    <scope>NUCLEOTIDE SEQUENCE [LARGE SCALE GENOMIC DNA]</scope>
    <source>
        <tissue evidence="1">The whole plant</tissue>
    </source>
</reference>
<dbReference type="EMBL" id="KZ502537">
    <property type="protein sequence ID" value="PKU76504.1"/>
    <property type="molecule type" value="Genomic_DNA"/>
</dbReference>
<accession>A0A2I0WLG3</accession>
<name>A0A2I0WLG3_9ASPA</name>